<proteinExistence type="predicted"/>
<keyword evidence="2" id="KW-0472">Membrane</keyword>
<dbReference type="Proteomes" id="UP001159363">
    <property type="component" value="Chromosome 2"/>
</dbReference>
<keyword evidence="2" id="KW-0812">Transmembrane</keyword>
<feature type="region of interest" description="Disordered" evidence="1">
    <location>
        <begin position="868"/>
        <end position="972"/>
    </location>
</feature>
<dbReference type="InterPro" id="IPR036397">
    <property type="entry name" value="RNaseH_sf"/>
</dbReference>
<evidence type="ECO:0000256" key="2">
    <source>
        <dbReference type="SAM" id="Phobius"/>
    </source>
</evidence>
<feature type="transmembrane region" description="Helical" evidence="2">
    <location>
        <begin position="211"/>
        <end position="231"/>
    </location>
</feature>
<keyword evidence="2" id="KW-1133">Transmembrane helix</keyword>
<evidence type="ECO:0000313" key="4">
    <source>
        <dbReference type="Proteomes" id="UP001159363"/>
    </source>
</evidence>
<protein>
    <recommendedName>
        <fullName evidence="5">Tc1-like transposase DDE domain-containing protein</fullName>
    </recommendedName>
</protein>
<organism evidence="3 4">
    <name type="scientific">Dryococelus australis</name>
    <dbReference type="NCBI Taxonomy" id="614101"/>
    <lineage>
        <taxon>Eukaryota</taxon>
        <taxon>Metazoa</taxon>
        <taxon>Ecdysozoa</taxon>
        <taxon>Arthropoda</taxon>
        <taxon>Hexapoda</taxon>
        <taxon>Insecta</taxon>
        <taxon>Pterygota</taxon>
        <taxon>Neoptera</taxon>
        <taxon>Polyneoptera</taxon>
        <taxon>Phasmatodea</taxon>
        <taxon>Verophasmatodea</taxon>
        <taxon>Anareolatae</taxon>
        <taxon>Phasmatidae</taxon>
        <taxon>Eurycanthinae</taxon>
        <taxon>Dryococelus</taxon>
    </lineage>
</organism>
<evidence type="ECO:0008006" key="5">
    <source>
        <dbReference type="Google" id="ProtNLM"/>
    </source>
</evidence>
<sequence>MPVNTANHLSQRQHGETLHFIRSVRIPSGVALGFSHVEVAPDDAAGRRVYSGISRSPPPFHSGVALFSPHFTLIGYQDLDDNSHPNFSTPLKTTTPHSMSEEDWSNYEEKIHKVFAIKTTYVSCTILARSSMAWKVFDAPAARNRNNFLAHIAHCRGKGIRRHVRNAGRHRSVHTVRLEEMIRQHINHMPSTRTRSIARQMAVSHSTVWDVLWRAFFARLCLALITGDCIFMSVTLVVEGRLLAFGCVIYPGACTCAHVPAIVFFCLIAVVFCLCTRVVDDGLPWARWGLHERWTANGAWRASVPLQSVSCCPFTSPLNPMTTRRRPAPPPTSRARHDGQQPMKYKIDLRKPDRCCRPSSNFGLEIIYILRHVVRQDAQNRVRLSDWLRERTLRVSSGQPEQGGGSCGRQDVTGTRRMGVGSAGLRETCNPPDGDEPPAAAAAAAAAAKLRGIAALSRRRTSISVVCASTFNKSCFSAARLRFVVAWERSKRQAPASLVKAALRTIERRMAHCHGRKKKRNAGMQGQGKLEIPEKTRRAVASSGMIPACGNPGMNRPGIEPGSPWWELEYSPPTYENLTRFPAGSLPGFRLWESCRKIPLVGSAVPYSPRFTLIGSQDLDVKGRRNLCTLPTLSSALKEIYKMSSISTNTCINPPLYGYLDALFNPWKIPDCFATRHKYVYGGSSHRPLGLHTQVPLNVPTNKSLVDSNPGSSGAGMGLPIITAAMKFHSNIIQPAGHTLMMDWPALTPDTNPIEHVWDELKRRARARNPVPSTIDELMTALSEEWDGITQDRDSDWLSPSNIKEMFQLVQFSKCLMETRAIQLLQTNATIVRLGVPRQIVKWPSVRMRRTQVTLRRSETRALAARSQIAAAERRRQGDARPGVGEIIRPRWASGEGSPGARGSRVDNESPGEDSRGEGVVHSSGTMTVGRSRRAPAAARKRKRERTRRVLGSGAANTAPDNSGSGLYTQSEENTARQFRDLRLVAMAHLMRLAVSSLSLPRFSSSNAGKKSPVFVLIITVDADITEPWWCSGYTTRLPSRRNGFDFRRGRSRIFARGNHAGRCRWSAGFLRDLPFPPPRALACRPCSVSPQFTLIGSQDLDDESFSDL</sequence>
<keyword evidence="4" id="KW-1185">Reference proteome</keyword>
<evidence type="ECO:0000313" key="3">
    <source>
        <dbReference type="EMBL" id="KAJ8894322.1"/>
    </source>
</evidence>
<reference evidence="3 4" key="1">
    <citation type="submission" date="2023-02" db="EMBL/GenBank/DDBJ databases">
        <title>LHISI_Scaffold_Assembly.</title>
        <authorList>
            <person name="Stuart O.P."/>
            <person name="Cleave R."/>
            <person name="Magrath M.J.L."/>
            <person name="Mikheyev A.S."/>
        </authorList>
    </citation>
    <scope>NUCLEOTIDE SEQUENCE [LARGE SCALE GENOMIC DNA]</scope>
    <source>
        <strain evidence="3">Daus_M_001</strain>
        <tissue evidence="3">Leg muscle</tissue>
    </source>
</reference>
<gene>
    <name evidence="3" type="ORF">PR048_006942</name>
</gene>
<feature type="region of interest" description="Disordered" evidence="1">
    <location>
        <begin position="395"/>
        <end position="416"/>
    </location>
</feature>
<accession>A0ABQ9ICX6</accession>
<feature type="compositionally biased region" description="Basic and acidic residues" evidence="1">
    <location>
        <begin position="904"/>
        <end position="919"/>
    </location>
</feature>
<feature type="compositionally biased region" description="Polar residues" evidence="1">
    <location>
        <begin position="955"/>
        <end position="972"/>
    </location>
</feature>
<dbReference type="Gene3D" id="3.30.420.10">
    <property type="entry name" value="Ribonuclease H-like superfamily/Ribonuclease H"/>
    <property type="match status" value="1"/>
</dbReference>
<feature type="transmembrane region" description="Helical" evidence="2">
    <location>
        <begin position="243"/>
        <end position="272"/>
    </location>
</feature>
<comment type="caution">
    <text evidence="3">The sequence shown here is derived from an EMBL/GenBank/DDBJ whole genome shotgun (WGS) entry which is preliminary data.</text>
</comment>
<feature type="compositionally biased region" description="Basic residues" evidence="1">
    <location>
        <begin position="931"/>
        <end position="949"/>
    </location>
</feature>
<name>A0ABQ9ICX6_9NEOP</name>
<dbReference type="EMBL" id="JARBHB010000002">
    <property type="protein sequence ID" value="KAJ8894322.1"/>
    <property type="molecule type" value="Genomic_DNA"/>
</dbReference>
<evidence type="ECO:0000256" key="1">
    <source>
        <dbReference type="SAM" id="MobiDB-lite"/>
    </source>
</evidence>